<dbReference type="GeneTree" id="ENSGT01010000227765"/>
<dbReference type="Pfam" id="PF17921">
    <property type="entry name" value="Integrase_H2C2"/>
    <property type="match status" value="1"/>
</dbReference>
<dbReference type="PANTHER" id="PTHR37984:SF15">
    <property type="entry name" value="INTEGRASE CATALYTIC DOMAIN-CONTAINING PROTEIN"/>
    <property type="match status" value="1"/>
</dbReference>
<evidence type="ECO:0000313" key="3">
    <source>
        <dbReference type="Ensembl" id="ENSCPRP00005018840.1"/>
    </source>
</evidence>
<reference evidence="3" key="1">
    <citation type="submission" date="2025-08" db="UniProtKB">
        <authorList>
            <consortium name="Ensembl"/>
        </authorList>
    </citation>
    <scope>IDENTIFICATION</scope>
</reference>
<dbReference type="PANTHER" id="PTHR37984">
    <property type="entry name" value="PROTEIN CBG26694"/>
    <property type="match status" value="1"/>
</dbReference>
<feature type="domain" description="Integrase zinc-binding" evidence="2">
    <location>
        <begin position="58"/>
        <end position="116"/>
    </location>
</feature>
<dbReference type="Gene3D" id="1.10.340.70">
    <property type="match status" value="1"/>
</dbReference>
<dbReference type="AlphaFoldDB" id="A0A7M4F2V9"/>
<evidence type="ECO:0000259" key="2">
    <source>
        <dbReference type="Pfam" id="PF17921"/>
    </source>
</evidence>
<reference evidence="3" key="2">
    <citation type="submission" date="2025-09" db="UniProtKB">
        <authorList>
            <consortium name="Ensembl"/>
        </authorList>
    </citation>
    <scope>IDENTIFICATION</scope>
</reference>
<dbReference type="Ensembl" id="ENSCPRT00005022065.1">
    <property type="protein sequence ID" value="ENSCPRP00005018840.1"/>
    <property type="gene ID" value="ENSCPRG00005013195.1"/>
</dbReference>
<sequence>VSGQESYQGVLEGLAQLRQPVSPTTERAQGPRVELRWGLLYRIKPGPQTGEEIEQLLIPRAYRAPLLWLAHGNPMGGHLGKSKTEARLTRWCFWPHLYEDVENFCKACQNCQKVSPHNPIYHHPLLLAKLTFSPRKTMYPSKNKVDKSHRKFEEFAVNSRALK</sequence>
<protein>
    <recommendedName>
        <fullName evidence="1">Gypsy retrotransposon integrase-like protein 1</fullName>
    </recommendedName>
</protein>
<dbReference type="InterPro" id="IPR050951">
    <property type="entry name" value="Retrovirus_Pol_polyprotein"/>
</dbReference>
<evidence type="ECO:0000256" key="1">
    <source>
        <dbReference type="ARBA" id="ARBA00039658"/>
    </source>
</evidence>
<accession>A0A7M4F2V9</accession>
<evidence type="ECO:0000313" key="4">
    <source>
        <dbReference type="Proteomes" id="UP000594220"/>
    </source>
</evidence>
<proteinExistence type="predicted"/>
<keyword evidence="4" id="KW-1185">Reference proteome</keyword>
<name>A0A7M4F2V9_CROPO</name>
<dbReference type="Proteomes" id="UP000594220">
    <property type="component" value="Unplaced"/>
</dbReference>
<dbReference type="InterPro" id="IPR041588">
    <property type="entry name" value="Integrase_H2C2"/>
</dbReference>
<organism evidence="3 4">
    <name type="scientific">Crocodylus porosus</name>
    <name type="common">Saltwater crocodile</name>
    <name type="synonym">Estuarine crocodile</name>
    <dbReference type="NCBI Taxonomy" id="8502"/>
    <lineage>
        <taxon>Eukaryota</taxon>
        <taxon>Metazoa</taxon>
        <taxon>Chordata</taxon>
        <taxon>Craniata</taxon>
        <taxon>Vertebrata</taxon>
        <taxon>Euteleostomi</taxon>
        <taxon>Archelosauria</taxon>
        <taxon>Archosauria</taxon>
        <taxon>Crocodylia</taxon>
        <taxon>Longirostres</taxon>
        <taxon>Crocodylidae</taxon>
        <taxon>Crocodylus</taxon>
    </lineage>
</organism>
<dbReference type="FunFam" id="1.10.340.70:FF:000001">
    <property type="entry name" value="Retrovirus-related Pol polyprotein from transposon gypsy-like Protein"/>
    <property type="match status" value="1"/>
</dbReference>